<dbReference type="RefSeq" id="WP_339587343.1">
    <property type="nucleotide sequence ID" value="NZ_JBBHJZ010000002.1"/>
</dbReference>
<evidence type="ECO:0000256" key="3">
    <source>
        <dbReference type="ARBA" id="ARBA00025762"/>
    </source>
</evidence>
<evidence type="ECO:0000256" key="1">
    <source>
        <dbReference type="ARBA" id="ARBA00022801"/>
    </source>
</evidence>
<protein>
    <submittedName>
        <fullName evidence="6">3',5'-cyclic-nucleotide phosphodiesterase</fullName>
        <ecNumber evidence="6">3.1.4.17</ecNumber>
    </submittedName>
</protein>
<evidence type="ECO:0000256" key="5">
    <source>
        <dbReference type="SAM" id="SignalP"/>
    </source>
</evidence>
<dbReference type="InterPro" id="IPR036866">
    <property type="entry name" value="RibonucZ/Hydroxyglut_hydro"/>
</dbReference>
<dbReference type="InterPro" id="IPR024225">
    <property type="entry name" value="cAMP-PdiesteraseII_CS"/>
</dbReference>
<dbReference type="PROSITE" id="PS00607">
    <property type="entry name" value="PDEASE_II"/>
    <property type="match status" value="1"/>
</dbReference>
<keyword evidence="1 4" id="KW-0378">Hydrolase</keyword>
<evidence type="ECO:0000256" key="2">
    <source>
        <dbReference type="ARBA" id="ARBA00023149"/>
    </source>
</evidence>
<gene>
    <name evidence="6" type="ORF">WG901_12205</name>
</gene>
<dbReference type="CDD" id="cd07735">
    <property type="entry name" value="class_II_PDE_MBL-fold"/>
    <property type="match status" value="1"/>
</dbReference>
<dbReference type="EC" id="3.1.4.17" evidence="6"/>
<dbReference type="EMBL" id="JBBHJZ010000002">
    <property type="protein sequence ID" value="MEJ5977404.1"/>
    <property type="molecule type" value="Genomic_DNA"/>
</dbReference>
<dbReference type="PRINTS" id="PR00388">
    <property type="entry name" value="PDIESTERASE2"/>
</dbReference>
<feature type="signal peptide" evidence="5">
    <location>
        <begin position="1"/>
        <end position="23"/>
    </location>
</feature>
<reference evidence="6 7" key="1">
    <citation type="submission" date="2024-03" db="EMBL/GenBank/DDBJ databases">
        <authorList>
            <person name="Jo J.-H."/>
        </authorList>
    </citation>
    <scope>NUCLEOTIDE SEQUENCE [LARGE SCALE GENOMIC DNA]</scope>
    <source>
        <strain evidence="6 7">PS1R-30</strain>
    </source>
</reference>
<feature type="chain" id="PRO_5046552614" evidence="5">
    <location>
        <begin position="24"/>
        <end position="320"/>
    </location>
</feature>
<dbReference type="GO" id="GO:0004114">
    <property type="term" value="F:3',5'-cyclic-nucleotide phosphodiesterase activity"/>
    <property type="evidence" value="ECO:0007669"/>
    <property type="project" value="UniProtKB-EC"/>
</dbReference>
<sequence>MTMFSKMMAALGVAVLATAPAYGTGFDVTAIGVRGGLDDGNLSAWMIAAQGQSKAVMCDAGTLVNGIDIARRRGTLKRSRETILHDDIVGYLISHPHLDHVAGMLIASPEDSAKSVYALPSVGSVLLDSYFNGKAWANFTDRGQAPIGKYKLVDLAPGKPVPLAGTAMTVTAYPLAHGGMESTAFLVESQQDAILCLGDTGADAVEGASRLAELWRAVGPLIAARRLKAIIIEVSYPSERPRNLLFGHLTPALLFDELAQLEAAAGGKGSLKGLPLIVSHIKPAGSGEDPRDLIARQLTAANRLGLNLIIPSQGQRWTFR</sequence>
<proteinExistence type="inferred from homology"/>
<name>A0ABU8RXF8_9SPHN</name>
<dbReference type="PANTHER" id="PTHR28283">
    <property type="entry name" value="3',5'-CYCLIC-NUCLEOTIDE PHOSPHODIESTERASE 1"/>
    <property type="match status" value="1"/>
</dbReference>
<organism evidence="6 7">
    <name type="scientific">Novosphingobium anseongense</name>
    <dbReference type="NCBI Taxonomy" id="3133436"/>
    <lineage>
        <taxon>Bacteria</taxon>
        <taxon>Pseudomonadati</taxon>
        <taxon>Pseudomonadota</taxon>
        <taxon>Alphaproteobacteria</taxon>
        <taxon>Sphingomonadales</taxon>
        <taxon>Sphingomonadaceae</taxon>
        <taxon>Novosphingobium</taxon>
    </lineage>
</organism>
<comment type="similarity">
    <text evidence="3 4">Belongs to the cyclic nucleotide phosphodiesterase class-II family.</text>
</comment>
<dbReference type="Pfam" id="PF02112">
    <property type="entry name" value="PDEase_II"/>
    <property type="match status" value="1"/>
</dbReference>
<evidence type="ECO:0000313" key="7">
    <source>
        <dbReference type="Proteomes" id="UP001361239"/>
    </source>
</evidence>
<dbReference type="Proteomes" id="UP001361239">
    <property type="component" value="Unassembled WGS sequence"/>
</dbReference>
<dbReference type="InterPro" id="IPR000396">
    <property type="entry name" value="Pdiesterase2"/>
</dbReference>
<dbReference type="PIRSF" id="PIRSF000962">
    <property type="entry name" value="Cyc_nuc_PDEase"/>
    <property type="match status" value="1"/>
</dbReference>
<keyword evidence="5" id="KW-0732">Signal</keyword>
<comment type="caution">
    <text evidence="6">The sequence shown here is derived from an EMBL/GenBank/DDBJ whole genome shotgun (WGS) entry which is preliminary data.</text>
</comment>
<dbReference type="SUPFAM" id="SSF56281">
    <property type="entry name" value="Metallo-hydrolase/oxidoreductase"/>
    <property type="match status" value="1"/>
</dbReference>
<evidence type="ECO:0000256" key="4">
    <source>
        <dbReference type="PIRNR" id="PIRNR000962"/>
    </source>
</evidence>
<keyword evidence="2 4" id="KW-0114">cAMP</keyword>
<keyword evidence="7" id="KW-1185">Reference proteome</keyword>
<evidence type="ECO:0000313" key="6">
    <source>
        <dbReference type="EMBL" id="MEJ5977404.1"/>
    </source>
</evidence>
<dbReference type="Gene3D" id="3.60.15.10">
    <property type="entry name" value="Ribonuclease Z/Hydroxyacylglutathione hydrolase-like"/>
    <property type="match status" value="1"/>
</dbReference>
<accession>A0ABU8RXF8</accession>
<dbReference type="PANTHER" id="PTHR28283:SF1">
    <property type="entry name" value="3',5'-CYCLIC-NUCLEOTIDE PHOSPHODIESTERASE 1"/>
    <property type="match status" value="1"/>
</dbReference>